<proteinExistence type="predicted"/>
<gene>
    <name evidence="1" type="ORF">MsAg5_12790</name>
</gene>
<reference evidence="1" key="1">
    <citation type="submission" date="2023-06" db="EMBL/GenBank/DDBJ databases">
        <title>Genome sequence of Methanosarcinaceae archaeon Ag5.</title>
        <authorList>
            <person name="Protasov E."/>
            <person name="Platt K."/>
            <person name="Poehlein A."/>
            <person name="Daniel R."/>
            <person name="Brune A."/>
        </authorList>
    </citation>
    <scope>NUCLEOTIDE SEQUENCE</scope>
    <source>
        <strain evidence="1">Ag5</strain>
    </source>
</reference>
<keyword evidence="2" id="KW-1185">Reference proteome</keyword>
<dbReference type="AlphaFoldDB" id="A0AAE4MK34"/>
<name>A0AAE4MK34_9EURY</name>
<protein>
    <submittedName>
        <fullName evidence="1">Uncharacterized protein</fullName>
    </submittedName>
</protein>
<evidence type="ECO:0000313" key="1">
    <source>
        <dbReference type="EMBL" id="MDV0447391.1"/>
    </source>
</evidence>
<dbReference type="RefSeq" id="WP_338099828.1">
    <property type="nucleotide sequence ID" value="NZ_JAWDKD010000019.1"/>
</dbReference>
<organism evidence="1 2">
    <name type="scientific">Methanolapillus africanus</name>
    <dbReference type="NCBI Taxonomy" id="3028297"/>
    <lineage>
        <taxon>Archaea</taxon>
        <taxon>Methanobacteriati</taxon>
        <taxon>Methanobacteriota</taxon>
        <taxon>Stenosarchaea group</taxon>
        <taxon>Methanomicrobia</taxon>
        <taxon>Methanosarcinales</taxon>
        <taxon>Methanosarcinaceae</taxon>
        <taxon>Methanolapillus</taxon>
    </lineage>
</organism>
<evidence type="ECO:0000313" key="2">
    <source>
        <dbReference type="Proteomes" id="UP001271789"/>
    </source>
</evidence>
<sequence length="210" mass="23552">MNQKLNTLLSTLILFLLFLSLISPISGEEAFRNVEDIRISTEMPLNESEIQSYVDNTHPTDPGYFKKCCESEKAMASYGSVPLKTGDDAYDWQLSLQRVTASVHEDEAFGKYLAINGGPIGGYSSNIFGFVSVYLNPESDQITPQDIENMKAILDEYAQEEGIEDLPVVFFGGWLNIIQDPNNDKYSLDDAPISVRLSILFTHLKIYLFS</sequence>
<comment type="caution">
    <text evidence="1">The sequence shown here is derived from an EMBL/GenBank/DDBJ whole genome shotgun (WGS) entry which is preliminary data.</text>
</comment>
<dbReference type="EMBL" id="JAWDKD010000019">
    <property type="protein sequence ID" value="MDV0447391.1"/>
    <property type="molecule type" value="Genomic_DNA"/>
</dbReference>
<dbReference type="Proteomes" id="UP001271789">
    <property type="component" value="Unassembled WGS sequence"/>
</dbReference>
<accession>A0AAE4MK34</accession>